<reference evidence="2 3" key="1">
    <citation type="submission" date="2018-07" db="EMBL/GenBank/DDBJ databases">
        <title>Whole Genome Shotgun Sequence of Streptomyces spongiicola strain 531S.</title>
        <authorList>
            <person name="Dohra H."/>
            <person name="Kodani S."/>
        </authorList>
    </citation>
    <scope>NUCLEOTIDE SEQUENCE [LARGE SCALE GENOMIC DNA]</scope>
    <source>
        <strain evidence="2 3">531S</strain>
    </source>
</reference>
<proteinExistence type="predicted"/>
<dbReference type="AlphaFoldDB" id="A0A388SVD4"/>
<gene>
    <name evidence="2" type="ORF">SSP531S_11050</name>
</gene>
<evidence type="ECO:0000256" key="1">
    <source>
        <dbReference type="SAM" id="MobiDB-lite"/>
    </source>
</evidence>
<evidence type="ECO:0008006" key="4">
    <source>
        <dbReference type="Google" id="ProtNLM"/>
    </source>
</evidence>
<sequence>MAPRPATAAQAADAPAAGHLLAEGPALSRVAGLPAADVAPLAAGQVAEVLDRIAAARRELAALAPAVTGLLYDAVPLMPTTGARRSVLRWRRAAHAGRPDPVAPELLAQVRGVLAPTGRETSALDRWAERARALAGLRQLLRLRAGAAEAAEERTLRHLMGLPAVSGALALVSPVFSRRVRQPGGRPLDRGERLTAYGYAVRSALKASPLSSLTHVAVPGADHGARVRVCLHPLVGRVLLRAAAVRDGVRGLVRWRVNGSLRAAGPIARLSEPRQSVTDGWAWSDDEVLDARGREDLFAALRDPRGLPAVRLGRYLEAGLLDVDDPCPQDRLPDWVAAALAASPDPSDRRVAGLLLTATAELAAIAGGGPAARAAGLVRLREALEEALDVLGAADDWPLREVTLVYEDRAGALPVRARDDERAAVLRRHAGAACDSLRVSPEYQALTDAFVARFGPDGVCDDVFGFFQELSAFGVPGGPGAPGVPAGTCAPGGLGDSGAPAGTGDPGAPLGPTPGTARPARPGRSSCLPSVAVVYQDCEERDGGPLLVVNQVSSGTGGLVARFHRLYDSAGGPRGAGFAERLRAWVRTLHPDAECLEFVPAREVNPLQGDSCGVLPTSLHWPTAPRGSGPCVPLDELELAHDSRANALELRRRSGTPVAPVYLGTVPRHLVGGAARFLLVLADPWWLPPGLADGTRPDDPAETGHTVSARRVVAGAAVRRARWRMEASEVPRREPGEETADFLERTDAWRRGHGMPAEVYVRGESGVPRRGDRARKPLWLAFASSTGLDLLDRLTERPETVVVFTECLPLRPAVAEPDARVVEHCVHFARPAPVDDRERS</sequence>
<accession>A0A388SVD4</accession>
<evidence type="ECO:0000313" key="2">
    <source>
        <dbReference type="EMBL" id="GBP99709.1"/>
    </source>
</evidence>
<dbReference type="RefSeq" id="WP_116427024.1">
    <property type="nucleotide sequence ID" value="NZ_BGZL01000003.1"/>
</dbReference>
<organism evidence="2 3">
    <name type="scientific">Streptomyces spongiicola</name>
    <dbReference type="NCBI Taxonomy" id="1690221"/>
    <lineage>
        <taxon>Bacteria</taxon>
        <taxon>Bacillati</taxon>
        <taxon>Actinomycetota</taxon>
        <taxon>Actinomycetes</taxon>
        <taxon>Kitasatosporales</taxon>
        <taxon>Streptomycetaceae</taxon>
        <taxon>Streptomyces</taxon>
    </lineage>
</organism>
<evidence type="ECO:0000313" key="3">
    <source>
        <dbReference type="Proteomes" id="UP000265354"/>
    </source>
</evidence>
<feature type="compositionally biased region" description="Low complexity" evidence="1">
    <location>
        <begin position="498"/>
        <end position="520"/>
    </location>
</feature>
<protein>
    <recommendedName>
        <fullName evidence="4">Lantibiotic dehydratase N-terminal domain-containing protein</fullName>
    </recommendedName>
</protein>
<feature type="region of interest" description="Disordered" evidence="1">
    <location>
        <begin position="487"/>
        <end position="524"/>
    </location>
</feature>
<name>A0A388SVD4_9ACTN</name>
<dbReference type="EMBL" id="BGZL01000003">
    <property type="protein sequence ID" value="GBP99709.1"/>
    <property type="molecule type" value="Genomic_DNA"/>
</dbReference>
<dbReference type="Proteomes" id="UP000265354">
    <property type="component" value="Unassembled WGS sequence"/>
</dbReference>
<comment type="caution">
    <text evidence="2">The sequence shown here is derived from an EMBL/GenBank/DDBJ whole genome shotgun (WGS) entry which is preliminary data.</text>
</comment>